<proteinExistence type="predicted"/>
<evidence type="ECO:0000313" key="1">
    <source>
        <dbReference type="EMBL" id="PWY64832.1"/>
    </source>
</evidence>
<dbReference type="RefSeq" id="XP_025384150.1">
    <property type="nucleotide sequence ID" value="XM_025535537.1"/>
</dbReference>
<accession>A0A317UWG6</accession>
<dbReference type="VEuPathDB" id="FungiDB:BO83DRAFT_430736"/>
<evidence type="ECO:0000313" key="2">
    <source>
        <dbReference type="Proteomes" id="UP000246171"/>
    </source>
</evidence>
<sequence length="230" mass="26193">MDSREKKRTGKTAAYFHKVSTLWISKSWVGCKANQGVAGLYDVVAANVTSHAHRFKTPLSYVSSDAKEPETQNMADLVISHGADPKPVLDTTHEDQIVRPYSKSVYPILRDGTMPGALDKEEDPGDIFPESSKRPAIPEKFTLQPPMAHMKYEGLHPVGLPRQQLNTFLAKRQGMLDKGRIFPYLRLLTHFKPFRCRIRTWLISEMCRRSQKPVLTLLSFGLFRYSFPVF</sequence>
<protein>
    <submittedName>
        <fullName evidence="1">Uncharacterized protein</fullName>
    </submittedName>
</protein>
<dbReference type="Proteomes" id="UP000246171">
    <property type="component" value="Unassembled WGS sequence"/>
</dbReference>
<reference evidence="1" key="1">
    <citation type="submission" date="2016-12" db="EMBL/GenBank/DDBJ databases">
        <title>The genomes of Aspergillus section Nigri reveals drivers in fungal speciation.</title>
        <authorList>
            <consortium name="DOE Joint Genome Institute"/>
            <person name="Vesth T.C."/>
            <person name="Nybo J."/>
            <person name="Theobald S."/>
            <person name="Brandl J."/>
            <person name="Frisvad J.C."/>
            <person name="Nielsen K.F."/>
            <person name="Lyhne E.K."/>
            <person name="Kogle M.E."/>
            <person name="Kuo A."/>
            <person name="Riley R."/>
            <person name="Clum A."/>
            <person name="Nolan M."/>
            <person name="Lipzen A."/>
            <person name="Salamov A."/>
            <person name="Henrissat B."/>
            <person name="Wiebenga A."/>
            <person name="De vries R.P."/>
            <person name="Grigoriev I.V."/>
            <person name="Mortensen U.H."/>
            <person name="Andersen M.R."/>
            <person name="Baker S.E."/>
        </authorList>
    </citation>
    <scope>NUCLEOTIDE SEQUENCE</scope>
    <source>
        <strain evidence="1">CBS 122712</strain>
    </source>
</reference>
<gene>
    <name evidence="1" type="ORF">BO83DRAFT_430736</name>
</gene>
<dbReference type="AlphaFoldDB" id="A0A317UWG6"/>
<dbReference type="GeneID" id="37057499"/>
<keyword evidence="2" id="KW-1185">Reference proteome</keyword>
<name>A0A317UWG6_ASPEC</name>
<organism evidence="1 2">
    <name type="scientific">Aspergillus eucalypticola (strain CBS 122712 / IBT 29274)</name>
    <dbReference type="NCBI Taxonomy" id="1448314"/>
    <lineage>
        <taxon>Eukaryota</taxon>
        <taxon>Fungi</taxon>
        <taxon>Dikarya</taxon>
        <taxon>Ascomycota</taxon>
        <taxon>Pezizomycotina</taxon>
        <taxon>Eurotiomycetes</taxon>
        <taxon>Eurotiomycetidae</taxon>
        <taxon>Eurotiales</taxon>
        <taxon>Aspergillaceae</taxon>
        <taxon>Aspergillus</taxon>
        <taxon>Aspergillus subgen. Circumdati</taxon>
    </lineage>
</organism>
<comment type="caution">
    <text evidence="1">The sequence shown here is derived from an EMBL/GenBank/DDBJ whole genome shotgun (WGS) entry which is preliminary data.</text>
</comment>
<dbReference type="EMBL" id="MSFU01000029">
    <property type="protein sequence ID" value="PWY64832.1"/>
    <property type="molecule type" value="Genomic_DNA"/>
</dbReference>